<protein>
    <submittedName>
        <fullName evidence="1">Uncharacterized protein</fullName>
    </submittedName>
</protein>
<dbReference type="EMBL" id="CP007536">
    <property type="protein sequence ID" value="AIC16901.1"/>
    <property type="molecule type" value="Genomic_DNA"/>
</dbReference>
<gene>
    <name evidence="1" type="ORF">NVIE_026320</name>
</gene>
<name>A0A060HU22_9ARCH</name>
<dbReference type="Proteomes" id="UP000027093">
    <property type="component" value="Chromosome"/>
</dbReference>
<dbReference type="RefSeq" id="WP_075055561.1">
    <property type="nucleotide sequence ID" value="NZ_CP007536.1"/>
</dbReference>
<keyword evidence="2" id="KW-1185">Reference proteome</keyword>
<accession>A0A060HU22</accession>
<proteinExistence type="predicted"/>
<sequence>MHVAITKKPESVRYTFTWCCMKMAGAKEKNMVRVTPDGSVELYDKKGELVDPDMTRCPFCKTAIVISHG</sequence>
<dbReference type="KEGG" id="nvn:NVIE_026320"/>
<dbReference type="HOGENOM" id="CLU_2765845_0_0_2"/>
<dbReference type="GeneID" id="41596692"/>
<reference evidence="1 2" key="1">
    <citation type="journal article" date="2014" name="Int. J. Syst. Evol. Microbiol.">
        <title>Nitrososphaera viennensis gen. nov., sp. nov., an aerobic and mesophilic, ammonia-oxidizing archaeon from soil and a member of the archaeal phylum Thaumarchaeota.</title>
        <authorList>
            <person name="Stieglmeier M."/>
            <person name="Klingl A."/>
            <person name="Alves R.J."/>
            <person name="Rittmann S.K."/>
            <person name="Melcher M."/>
            <person name="Leisch N."/>
            <person name="Schleper C."/>
        </authorList>
    </citation>
    <scope>NUCLEOTIDE SEQUENCE [LARGE SCALE GENOMIC DNA]</scope>
    <source>
        <strain evidence="1">EN76</strain>
    </source>
</reference>
<dbReference type="AlphaFoldDB" id="A0A060HU22"/>
<evidence type="ECO:0000313" key="2">
    <source>
        <dbReference type="Proteomes" id="UP000027093"/>
    </source>
</evidence>
<evidence type="ECO:0000313" key="1">
    <source>
        <dbReference type="EMBL" id="AIC16901.1"/>
    </source>
</evidence>
<organism evidence="1 2">
    <name type="scientific">Nitrososphaera viennensis EN76</name>
    <dbReference type="NCBI Taxonomy" id="926571"/>
    <lineage>
        <taxon>Archaea</taxon>
        <taxon>Nitrososphaerota</taxon>
        <taxon>Nitrososphaeria</taxon>
        <taxon>Nitrososphaerales</taxon>
        <taxon>Nitrososphaeraceae</taxon>
        <taxon>Nitrososphaera</taxon>
    </lineage>
</organism>
<dbReference type="OrthoDB" id="372328at2157"/>